<proteinExistence type="predicted"/>
<accession>A0A6V8KKN2</accession>
<comment type="cofactor">
    <cofactor evidence="1">
        <name>FAD</name>
        <dbReference type="ChEBI" id="CHEBI:57692"/>
    </cofactor>
</comment>
<dbReference type="InterPro" id="IPR050641">
    <property type="entry name" value="RIFMO-like"/>
</dbReference>
<dbReference type="InterPro" id="IPR036188">
    <property type="entry name" value="FAD/NAD-bd_sf"/>
</dbReference>
<dbReference type="PANTHER" id="PTHR43004">
    <property type="entry name" value="TRK SYSTEM POTASSIUM UPTAKE PROTEIN"/>
    <property type="match status" value="1"/>
</dbReference>
<organism evidence="5 6">
    <name type="scientific">Phytohabitans houttuyneae</name>
    <dbReference type="NCBI Taxonomy" id="1076126"/>
    <lineage>
        <taxon>Bacteria</taxon>
        <taxon>Bacillati</taxon>
        <taxon>Actinomycetota</taxon>
        <taxon>Actinomycetes</taxon>
        <taxon>Micromonosporales</taxon>
        <taxon>Micromonosporaceae</taxon>
    </lineage>
</organism>
<name>A0A6V8KKN2_9ACTN</name>
<dbReference type="PRINTS" id="PR00420">
    <property type="entry name" value="RNGMNOXGNASE"/>
</dbReference>
<protein>
    <recommendedName>
        <fullName evidence="4">FAD-binding domain-containing protein</fullName>
    </recommendedName>
</protein>
<dbReference type="Proteomes" id="UP000482800">
    <property type="component" value="Unassembled WGS sequence"/>
</dbReference>
<dbReference type="GO" id="GO:0071949">
    <property type="term" value="F:FAD binding"/>
    <property type="evidence" value="ECO:0007669"/>
    <property type="project" value="InterPro"/>
</dbReference>
<dbReference type="Pfam" id="PF01494">
    <property type="entry name" value="FAD_binding_3"/>
    <property type="match status" value="1"/>
</dbReference>
<dbReference type="Gene3D" id="3.30.9.10">
    <property type="entry name" value="D-Amino Acid Oxidase, subunit A, domain 2"/>
    <property type="match status" value="1"/>
</dbReference>
<evidence type="ECO:0000313" key="5">
    <source>
        <dbReference type="EMBL" id="GFJ82317.1"/>
    </source>
</evidence>
<dbReference type="PANTHER" id="PTHR43004:SF19">
    <property type="entry name" value="BINDING MONOOXYGENASE, PUTATIVE (JCVI)-RELATED"/>
    <property type="match status" value="1"/>
</dbReference>
<gene>
    <name evidence="5" type="ORF">Phou_064970</name>
</gene>
<dbReference type="InterPro" id="IPR002938">
    <property type="entry name" value="FAD-bd"/>
</dbReference>
<keyword evidence="6" id="KW-1185">Reference proteome</keyword>
<evidence type="ECO:0000256" key="3">
    <source>
        <dbReference type="ARBA" id="ARBA00022827"/>
    </source>
</evidence>
<evidence type="ECO:0000313" key="6">
    <source>
        <dbReference type="Proteomes" id="UP000482800"/>
    </source>
</evidence>
<reference evidence="5 6" key="2">
    <citation type="submission" date="2020-03" db="EMBL/GenBank/DDBJ databases">
        <authorList>
            <person name="Ichikawa N."/>
            <person name="Kimura A."/>
            <person name="Kitahashi Y."/>
            <person name="Uohara A."/>
        </authorList>
    </citation>
    <scope>NUCLEOTIDE SEQUENCE [LARGE SCALE GENOMIC DNA]</scope>
    <source>
        <strain evidence="5 6">NBRC 108639</strain>
    </source>
</reference>
<evidence type="ECO:0000259" key="4">
    <source>
        <dbReference type="Pfam" id="PF01494"/>
    </source>
</evidence>
<reference evidence="5 6" key="1">
    <citation type="submission" date="2020-03" db="EMBL/GenBank/DDBJ databases">
        <title>Whole genome shotgun sequence of Phytohabitans houttuyneae NBRC 108639.</title>
        <authorList>
            <person name="Komaki H."/>
            <person name="Tamura T."/>
        </authorList>
    </citation>
    <scope>NUCLEOTIDE SEQUENCE [LARGE SCALE GENOMIC DNA]</scope>
    <source>
        <strain evidence="5 6">NBRC 108639</strain>
    </source>
</reference>
<evidence type="ECO:0000256" key="1">
    <source>
        <dbReference type="ARBA" id="ARBA00001974"/>
    </source>
</evidence>
<dbReference type="AlphaFoldDB" id="A0A6V8KKN2"/>
<dbReference type="EMBL" id="BLPF01000002">
    <property type="protein sequence ID" value="GFJ82317.1"/>
    <property type="molecule type" value="Genomic_DNA"/>
</dbReference>
<dbReference type="SUPFAM" id="SSF51905">
    <property type="entry name" value="FAD/NAD(P)-binding domain"/>
    <property type="match status" value="1"/>
</dbReference>
<dbReference type="GO" id="GO:0016709">
    <property type="term" value="F:oxidoreductase activity, acting on paired donors, with incorporation or reduction of molecular oxygen, NAD(P)H as one donor, and incorporation of one atom of oxygen"/>
    <property type="evidence" value="ECO:0007669"/>
    <property type="project" value="UniProtKB-ARBA"/>
</dbReference>
<dbReference type="Gene3D" id="3.50.50.60">
    <property type="entry name" value="FAD/NAD(P)-binding domain"/>
    <property type="match status" value="1"/>
</dbReference>
<evidence type="ECO:0000256" key="2">
    <source>
        <dbReference type="ARBA" id="ARBA00022630"/>
    </source>
</evidence>
<keyword evidence="2" id="KW-0285">Flavoprotein</keyword>
<keyword evidence="3" id="KW-0274">FAD</keyword>
<feature type="domain" description="FAD-binding" evidence="4">
    <location>
        <begin position="2"/>
        <end position="315"/>
    </location>
</feature>
<comment type="caution">
    <text evidence="5">The sequence shown here is derived from an EMBL/GenBank/DDBJ whole genome shotgun (WGS) entry which is preliminary data.</text>
</comment>
<sequence length="340" mass="36903">MQRTVELYRGVGLQEEVVAAAEREFAQNGAIVAVDSLGGRELQWFFENINAGVEHLSPSPRIFVTQIGLEPVLRARAAELGGQLRYSCEVVSLRAEEAGVTAVVRDRGTGEESTVHAAYAVAADGVRGAVRGQLGIGTAGHGTFSDSITIYFRGDVRPLLRGRNLSVVYVVGPRLQGFFRFSFDGRSGFLVVNTAVDGDGRRTTAIGQNATEADCVRYVREALGAPDLPVEIEDVQRWNAAAEWAERLRAGRVFLAGDCAHVMPPTGGYGGNTGVHDAHNLAWKLAYVLDGRAGTELLDTYEAERLPVGRLTVEQAYTRYVTRLDPGWAPTASIRWLTTR</sequence>